<evidence type="ECO:0000313" key="3">
    <source>
        <dbReference type="Proteomes" id="UP000294194"/>
    </source>
</evidence>
<dbReference type="SMART" id="SM00960">
    <property type="entry name" value="Robl_LC7"/>
    <property type="match status" value="1"/>
</dbReference>
<feature type="domain" description="Roadblock/LAMTOR2" evidence="1">
    <location>
        <begin position="14"/>
        <end position="105"/>
    </location>
</feature>
<proteinExistence type="predicted"/>
<dbReference type="EMBL" id="SISG01000001">
    <property type="protein sequence ID" value="TBN58079.1"/>
    <property type="molecule type" value="Genomic_DNA"/>
</dbReference>
<keyword evidence="3" id="KW-1185">Reference proteome</keyword>
<dbReference type="Proteomes" id="UP000294194">
    <property type="component" value="Unassembled WGS sequence"/>
</dbReference>
<organism evidence="2 3">
    <name type="scientific">Glaciihabitans arcticus</name>
    <dbReference type="NCBI Taxonomy" id="2668039"/>
    <lineage>
        <taxon>Bacteria</taxon>
        <taxon>Bacillati</taxon>
        <taxon>Actinomycetota</taxon>
        <taxon>Actinomycetes</taxon>
        <taxon>Micrococcales</taxon>
        <taxon>Microbacteriaceae</taxon>
        <taxon>Glaciihabitans</taxon>
    </lineage>
</organism>
<name>A0A4V2JF46_9MICO</name>
<evidence type="ECO:0000259" key="1">
    <source>
        <dbReference type="SMART" id="SM00960"/>
    </source>
</evidence>
<gene>
    <name evidence="2" type="ORF">EYE40_12120</name>
</gene>
<reference evidence="3" key="1">
    <citation type="submission" date="2019-02" db="EMBL/GenBank/DDBJ databases">
        <title>Glaciihabitans arcticus sp. nov., a psychrotolerant bacterium isolated from polar soil.</title>
        <authorList>
            <person name="Dahal R.H."/>
        </authorList>
    </citation>
    <scope>NUCLEOTIDE SEQUENCE [LARGE SCALE GENOMIC DNA]</scope>
    <source>
        <strain evidence="3">RP-3-7</strain>
    </source>
</reference>
<sequence length="138" mass="14670">MTAIHRELRSIEIGEAALADMRELAPSLVFAMIVTDDGFELAHAPENTIDGGRFGSMTSSVQALSEAVTRELNIGSSGYMVIAAEKGHVLQLRVPGHPLILAALFDTHETLGKALSISRRCVEKLAADLPATGPTVHP</sequence>
<comment type="caution">
    <text evidence="2">The sequence shown here is derived from an EMBL/GenBank/DDBJ whole genome shotgun (WGS) entry which is preliminary data.</text>
</comment>
<dbReference type="RefSeq" id="WP_130982188.1">
    <property type="nucleotide sequence ID" value="NZ_SISG01000001.1"/>
</dbReference>
<dbReference type="Gene3D" id="3.30.450.30">
    <property type="entry name" value="Dynein light chain 2a, cytoplasmic"/>
    <property type="match status" value="1"/>
</dbReference>
<protein>
    <submittedName>
        <fullName evidence="2">Roadblock/LC7 domain-containing protein</fullName>
    </submittedName>
</protein>
<accession>A0A4V2JF46</accession>
<dbReference type="SUPFAM" id="SSF103196">
    <property type="entry name" value="Roadblock/LC7 domain"/>
    <property type="match status" value="1"/>
</dbReference>
<dbReference type="AlphaFoldDB" id="A0A4V2JF46"/>
<evidence type="ECO:0000313" key="2">
    <source>
        <dbReference type="EMBL" id="TBN58079.1"/>
    </source>
</evidence>
<dbReference type="InterPro" id="IPR004942">
    <property type="entry name" value="Roadblock/LAMTOR2_dom"/>
</dbReference>